<evidence type="ECO:0000313" key="9">
    <source>
        <dbReference type="Proteomes" id="UP000799750"/>
    </source>
</evidence>
<evidence type="ECO:0000256" key="2">
    <source>
        <dbReference type="ARBA" id="ARBA00022448"/>
    </source>
</evidence>
<dbReference type="PANTHER" id="PTHR45649:SF5">
    <property type="entry name" value="GABA TRANSPORTER (EUROFUNG)-RELATED"/>
    <property type="match status" value="1"/>
</dbReference>
<accession>A0A6A6RFH3</accession>
<dbReference type="PROSITE" id="PS00218">
    <property type="entry name" value="AMINO_ACID_PERMEASE_1"/>
    <property type="match status" value="1"/>
</dbReference>
<dbReference type="GO" id="GO:0016020">
    <property type="term" value="C:membrane"/>
    <property type="evidence" value="ECO:0007669"/>
    <property type="project" value="UniProtKB-SubCell"/>
</dbReference>
<keyword evidence="3 7" id="KW-0812">Transmembrane</keyword>
<evidence type="ECO:0000256" key="3">
    <source>
        <dbReference type="ARBA" id="ARBA00022692"/>
    </source>
</evidence>
<keyword evidence="5 7" id="KW-0472">Membrane</keyword>
<evidence type="ECO:0000256" key="4">
    <source>
        <dbReference type="ARBA" id="ARBA00022989"/>
    </source>
</evidence>
<organism evidence="8 9">
    <name type="scientific">Lophium mytilinum</name>
    <dbReference type="NCBI Taxonomy" id="390894"/>
    <lineage>
        <taxon>Eukaryota</taxon>
        <taxon>Fungi</taxon>
        <taxon>Dikarya</taxon>
        <taxon>Ascomycota</taxon>
        <taxon>Pezizomycotina</taxon>
        <taxon>Dothideomycetes</taxon>
        <taxon>Pleosporomycetidae</taxon>
        <taxon>Mytilinidiales</taxon>
        <taxon>Mytilinidiaceae</taxon>
        <taxon>Lophium</taxon>
    </lineage>
</organism>
<dbReference type="GO" id="GO:0006865">
    <property type="term" value="P:amino acid transport"/>
    <property type="evidence" value="ECO:0007669"/>
    <property type="project" value="InterPro"/>
</dbReference>
<feature type="transmembrane region" description="Helical" evidence="7">
    <location>
        <begin position="200"/>
        <end position="221"/>
    </location>
</feature>
<dbReference type="InterPro" id="IPR004840">
    <property type="entry name" value="Amino_acid_permease_CS"/>
</dbReference>
<feature type="transmembrane region" description="Helical" evidence="7">
    <location>
        <begin position="280"/>
        <end position="303"/>
    </location>
</feature>
<feature type="transmembrane region" description="Helical" evidence="7">
    <location>
        <begin position="468"/>
        <end position="486"/>
    </location>
</feature>
<name>A0A6A6RFH3_9PEZI</name>
<feature type="transmembrane region" description="Helical" evidence="7">
    <location>
        <begin position="332"/>
        <end position="354"/>
    </location>
</feature>
<feature type="transmembrane region" description="Helical" evidence="7">
    <location>
        <begin position="386"/>
        <end position="404"/>
    </location>
</feature>
<reference evidence="8" key="1">
    <citation type="journal article" date="2020" name="Stud. Mycol.">
        <title>101 Dothideomycetes genomes: a test case for predicting lifestyles and emergence of pathogens.</title>
        <authorList>
            <person name="Haridas S."/>
            <person name="Albert R."/>
            <person name="Binder M."/>
            <person name="Bloem J."/>
            <person name="Labutti K."/>
            <person name="Salamov A."/>
            <person name="Andreopoulos B."/>
            <person name="Baker S."/>
            <person name="Barry K."/>
            <person name="Bills G."/>
            <person name="Bluhm B."/>
            <person name="Cannon C."/>
            <person name="Castanera R."/>
            <person name="Culley D."/>
            <person name="Daum C."/>
            <person name="Ezra D."/>
            <person name="Gonzalez J."/>
            <person name="Henrissat B."/>
            <person name="Kuo A."/>
            <person name="Liang C."/>
            <person name="Lipzen A."/>
            <person name="Lutzoni F."/>
            <person name="Magnuson J."/>
            <person name="Mondo S."/>
            <person name="Nolan M."/>
            <person name="Ohm R."/>
            <person name="Pangilinan J."/>
            <person name="Park H.-J."/>
            <person name="Ramirez L."/>
            <person name="Alfaro M."/>
            <person name="Sun H."/>
            <person name="Tritt A."/>
            <person name="Yoshinaga Y."/>
            <person name="Zwiers L.-H."/>
            <person name="Turgeon B."/>
            <person name="Goodwin S."/>
            <person name="Spatafora J."/>
            <person name="Crous P."/>
            <person name="Grigoriev I."/>
        </authorList>
    </citation>
    <scope>NUCLEOTIDE SEQUENCE</scope>
    <source>
        <strain evidence="8">CBS 269.34</strain>
    </source>
</reference>
<dbReference type="InterPro" id="IPR002293">
    <property type="entry name" value="AA/rel_permease1"/>
</dbReference>
<comment type="subcellular location">
    <subcellularLocation>
        <location evidence="1">Membrane</location>
        <topology evidence="1">Multi-pass membrane protein</topology>
    </subcellularLocation>
</comment>
<dbReference type="PANTHER" id="PTHR45649">
    <property type="entry name" value="AMINO-ACID PERMEASE BAT1"/>
    <property type="match status" value="1"/>
</dbReference>
<feature type="transmembrane region" description="Helical" evidence="7">
    <location>
        <begin position="498"/>
        <end position="516"/>
    </location>
</feature>
<evidence type="ECO:0000256" key="7">
    <source>
        <dbReference type="SAM" id="Phobius"/>
    </source>
</evidence>
<feature type="transmembrane region" description="Helical" evidence="7">
    <location>
        <begin position="410"/>
        <end position="433"/>
    </location>
</feature>
<keyword evidence="2" id="KW-0813">Transport</keyword>
<dbReference type="Proteomes" id="UP000799750">
    <property type="component" value="Unassembled WGS sequence"/>
</dbReference>
<feature type="region of interest" description="Disordered" evidence="6">
    <location>
        <begin position="1"/>
        <end position="23"/>
    </location>
</feature>
<feature type="transmembrane region" description="Helical" evidence="7">
    <location>
        <begin position="85"/>
        <end position="108"/>
    </location>
</feature>
<dbReference type="Gene3D" id="1.20.1740.10">
    <property type="entry name" value="Amino acid/polyamine transporter I"/>
    <property type="match status" value="1"/>
</dbReference>
<dbReference type="GO" id="GO:0022857">
    <property type="term" value="F:transmembrane transporter activity"/>
    <property type="evidence" value="ECO:0007669"/>
    <property type="project" value="InterPro"/>
</dbReference>
<dbReference type="OrthoDB" id="3257095at2759"/>
<evidence type="ECO:0000256" key="1">
    <source>
        <dbReference type="ARBA" id="ARBA00004141"/>
    </source>
</evidence>
<evidence type="ECO:0000256" key="6">
    <source>
        <dbReference type="SAM" id="MobiDB-lite"/>
    </source>
</evidence>
<feature type="transmembrane region" description="Helical" evidence="7">
    <location>
        <begin position="241"/>
        <end position="260"/>
    </location>
</feature>
<evidence type="ECO:0000313" key="8">
    <source>
        <dbReference type="EMBL" id="KAF2502493.1"/>
    </source>
</evidence>
<evidence type="ECO:0000256" key="5">
    <source>
        <dbReference type="ARBA" id="ARBA00023136"/>
    </source>
</evidence>
<proteinExistence type="predicted"/>
<dbReference type="Pfam" id="PF13520">
    <property type="entry name" value="AA_permease_2"/>
    <property type="match status" value="1"/>
</dbReference>
<dbReference type="EMBL" id="MU004181">
    <property type="protein sequence ID" value="KAF2502493.1"/>
    <property type="molecule type" value="Genomic_DNA"/>
</dbReference>
<keyword evidence="9" id="KW-1185">Reference proteome</keyword>
<feature type="transmembrane region" description="Helical" evidence="7">
    <location>
        <begin position="129"/>
        <end position="155"/>
    </location>
</feature>
<feature type="transmembrane region" description="Helical" evidence="7">
    <location>
        <begin position="46"/>
        <end position="65"/>
    </location>
</feature>
<dbReference type="AlphaFoldDB" id="A0A6A6RFH3"/>
<keyword evidence="4 7" id="KW-1133">Transmembrane helix</keyword>
<feature type="transmembrane region" description="Helical" evidence="7">
    <location>
        <begin position="175"/>
        <end position="193"/>
    </location>
</feature>
<protein>
    <submittedName>
        <fullName evidence="8">Putative amino acid permease</fullName>
    </submittedName>
</protein>
<gene>
    <name evidence="8" type="ORF">BU16DRAFT_532841</name>
</gene>
<sequence length="536" mass="58735">MAEKQFETTVSGDHVAPVSPASSTMDVEDKAVMQQMGKTQQLKRRFNYISILGLSLTLLSSWEAFGSSLGTGLYAGGPVTLVWGLFFTGSGTLALACSIAEMASMCPISGAQYHWTYMFAPKKWRVQITFLQGWCTVFAWQATITSLTYIIAGQIQGMVILNWPDYGFERWHTTLMMWAVLGMTYVVNVYGIGLLPATELFAGICHVLFFIIFAVVMLVLGRNSDAKFVFTTFINQTGWESTGVGFFIGLLPCIWCIIGFDGAIHMSEETEKAAHTIPKIIVTTVLINATLAWLFLLLSLFAIKDINLAISTPTGYAILEIFRQLTNSTTSATLMMCAMLTISIAAMFGTLASVSRLTWAFARDDGLPFSNFFKHVDPKYRIPTRAVSLVSVVIILLSLINIGSSVALNAVLSLSTIGLYISYIIPIACLLSLRLRVATSKAEPGLAGVDDDKIVFGPWTLGRWGPLVNLYAICYATLLVPFMALPSTLPLTKETMNYAGPVFLLVIVFAGIDYAVRGRKHFHGPSREVQRAVQEG</sequence>